<name>A0A940PCU3_9ENTE</name>
<proteinExistence type="predicted"/>
<organism evidence="1 2">
    <name type="scientific">Vagococcus allomyrinae</name>
    <dbReference type="NCBI Taxonomy" id="2794353"/>
    <lineage>
        <taxon>Bacteria</taxon>
        <taxon>Bacillati</taxon>
        <taxon>Bacillota</taxon>
        <taxon>Bacilli</taxon>
        <taxon>Lactobacillales</taxon>
        <taxon>Enterococcaceae</taxon>
        <taxon>Vagococcus</taxon>
    </lineage>
</organism>
<protein>
    <submittedName>
        <fullName evidence="1">Uncharacterized protein</fullName>
    </submittedName>
</protein>
<keyword evidence="2" id="KW-1185">Reference proteome</keyword>
<gene>
    <name evidence="1" type="ORF">I6N95_05180</name>
</gene>
<sequence>MNDRKKVSVVSRIVGMLIKYGMSALEVQEILKSAETTYLERSWYTSGKPEATDKISAGTICAGTISVEEINETKEIRKFYHSSDSEFITVVAGTDTCTIVSQSDNGVEIKQLRMLDEELPRYQDGLKY</sequence>
<dbReference type="EMBL" id="JAEEGA010000002">
    <property type="protein sequence ID" value="MBP1040403.1"/>
    <property type="molecule type" value="Genomic_DNA"/>
</dbReference>
<dbReference type="RefSeq" id="WP_209525311.1">
    <property type="nucleotide sequence ID" value="NZ_JAEEGA010000002.1"/>
</dbReference>
<dbReference type="AlphaFoldDB" id="A0A940PCU3"/>
<evidence type="ECO:0000313" key="2">
    <source>
        <dbReference type="Proteomes" id="UP000674938"/>
    </source>
</evidence>
<dbReference type="Proteomes" id="UP000674938">
    <property type="component" value="Unassembled WGS sequence"/>
</dbReference>
<comment type="caution">
    <text evidence="1">The sequence shown here is derived from an EMBL/GenBank/DDBJ whole genome shotgun (WGS) entry which is preliminary data.</text>
</comment>
<accession>A0A940PCU3</accession>
<reference evidence="1" key="1">
    <citation type="submission" date="2020-12" db="EMBL/GenBank/DDBJ databases">
        <title>Vagococcus allomyrinae sp. nov. and Enterococcus lavae sp. nov., isolated from the larvae of Allomyrina dichotoma.</title>
        <authorList>
            <person name="Lee S.D."/>
        </authorList>
    </citation>
    <scope>NUCLEOTIDE SEQUENCE</scope>
    <source>
        <strain evidence="1">BWB3-3</strain>
    </source>
</reference>
<evidence type="ECO:0000313" key="1">
    <source>
        <dbReference type="EMBL" id="MBP1040403.1"/>
    </source>
</evidence>